<reference evidence="2 3" key="1">
    <citation type="journal article" date="2021" name="Sci. Rep.">
        <title>The distribution of antibiotic resistance genes in chicken gut microbiota commensals.</title>
        <authorList>
            <person name="Juricova H."/>
            <person name="Matiasovicova J."/>
            <person name="Kubasova T."/>
            <person name="Cejkova D."/>
            <person name="Rychlik I."/>
        </authorList>
    </citation>
    <scope>NUCLEOTIDE SEQUENCE [LARGE SCALE GENOMIC DNA]</scope>
    <source>
        <strain evidence="2 3">An564</strain>
    </source>
</reference>
<evidence type="ECO:0000313" key="2">
    <source>
        <dbReference type="EMBL" id="MBM6924236.1"/>
    </source>
</evidence>
<sequence>MKLKQFVNAFELEGIIMETIHSAQTSEVALEAIISNVIQIPGVKVDRKKFLADTFAKEKVDMQKLLDLGPVEAGCSRELLSRIANKLILTRTSSSSAASFAMGLPGGLLMGATIPADTMQFFGMSLRLAQELAYLYGAPDLWKNGEIDDESIRGQLILYCGVMFGVSGAAAGVRMLSSQIAKTTLKKLPQQALTKTLWYPLVKKIGTLIGVKVTKNTVAKGVSKAIPIVGGVVSGGLNFASMLPMARRLAEALDKACFDYTEAEILEDYQEMQAIGSTGSAIEPEAKVSLKNRASSGIRHLGDGIGGILNKAKKSRTGTESSEDESDIFAKIEKLAKLRDMGALSQEEFDAKKAELLAKI</sequence>
<dbReference type="Proteomes" id="UP000724149">
    <property type="component" value="Unassembled WGS sequence"/>
</dbReference>
<protein>
    <submittedName>
        <fullName evidence="2">SHOCT domain-containing protein</fullName>
    </submittedName>
</protein>
<evidence type="ECO:0000259" key="1">
    <source>
        <dbReference type="Pfam" id="PF09851"/>
    </source>
</evidence>
<comment type="caution">
    <text evidence="2">The sequence shown here is derived from an EMBL/GenBank/DDBJ whole genome shotgun (WGS) entry which is preliminary data.</text>
</comment>
<accession>A0ABS2GRJ4</accession>
<organism evidence="2 3">
    <name type="scientific">Hydrogenoanaerobacterium saccharovorans</name>
    <dbReference type="NCBI Taxonomy" id="474960"/>
    <lineage>
        <taxon>Bacteria</taxon>
        <taxon>Bacillati</taxon>
        <taxon>Bacillota</taxon>
        <taxon>Clostridia</taxon>
        <taxon>Eubacteriales</taxon>
        <taxon>Oscillospiraceae</taxon>
        <taxon>Hydrogenoanaerobacterium</taxon>
    </lineage>
</organism>
<feature type="domain" description="SHOCT" evidence="1">
    <location>
        <begin position="331"/>
        <end position="357"/>
    </location>
</feature>
<evidence type="ECO:0000313" key="3">
    <source>
        <dbReference type="Proteomes" id="UP000724149"/>
    </source>
</evidence>
<dbReference type="Pfam" id="PF09851">
    <property type="entry name" value="SHOCT"/>
    <property type="match status" value="1"/>
</dbReference>
<gene>
    <name evidence="2" type="ORF">H9X81_11115</name>
</gene>
<name>A0ABS2GRJ4_9FIRM</name>
<dbReference type="RefSeq" id="WP_204722059.1">
    <property type="nucleotide sequence ID" value="NZ_JACSNR010000012.1"/>
</dbReference>
<dbReference type="EMBL" id="JACSNR010000012">
    <property type="protein sequence ID" value="MBM6924236.1"/>
    <property type="molecule type" value="Genomic_DNA"/>
</dbReference>
<proteinExistence type="predicted"/>
<keyword evidence="3" id="KW-1185">Reference proteome</keyword>
<dbReference type="InterPro" id="IPR018649">
    <property type="entry name" value="SHOCT"/>
</dbReference>